<dbReference type="AlphaFoldDB" id="A0A367LCP0"/>
<sequence>MPALPIKEKAIDFSVLYRRLGYPSNNRLLQACKKSSINIRIEDITNFYCRSCYLGKADAISVDAMAGGCHAAQDGFIVRTCAPYTPAQHGRAERAGRTLIDAARSICIETGLPEKLARDVRFHDPANPNLDKHRLYTSDNGIFSSNPGPHT</sequence>
<keyword evidence="2" id="KW-1185">Reference proteome</keyword>
<dbReference type="EMBL" id="LKCN02000007">
    <property type="protein sequence ID" value="RCI12190.1"/>
    <property type="molecule type" value="Genomic_DNA"/>
</dbReference>
<name>A0A367LCP0_9HYPO</name>
<evidence type="ECO:0000313" key="2">
    <source>
        <dbReference type="Proteomes" id="UP000253664"/>
    </source>
</evidence>
<reference evidence="1 2" key="1">
    <citation type="journal article" date="2015" name="BMC Genomics">
        <title>Insights from the genome of Ophiocordyceps polyrhachis-furcata to pathogenicity and host specificity in insect fungi.</title>
        <authorList>
            <person name="Wichadakul D."/>
            <person name="Kobmoo N."/>
            <person name="Ingsriswang S."/>
            <person name="Tangphatsornruang S."/>
            <person name="Chantasingh D."/>
            <person name="Luangsa-ard J.J."/>
            <person name="Eurwilaichitr L."/>
        </authorList>
    </citation>
    <scope>NUCLEOTIDE SEQUENCE [LARGE SCALE GENOMIC DNA]</scope>
    <source>
        <strain evidence="1 2">BCC 54312</strain>
    </source>
</reference>
<gene>
    <name evidence="1" type="ORF">L249_0907</name>
</gene>
<organism evidence="1 2">
    <name type="scientific">Ophiocordyceps polyrhachis-furcata BCC 54312</name>
    <dbReference type="NCBI Taxonomy" id="1330021"/>
    <lineage>
        <taxon>Eukaryota</taxon>
        <taxon>Fungi</taxon>
        <taxon>Dikarya</taxon>
        <taxon>Ascomycota</taxon>
        <taxon>Pezizomycotina</taxon>
        <taxon>Sordariomycetes</taxon>
        <taxon>Hypocreomycetidae</taxon>
        <taxon>Hypocreales</taxon>
        <taxon>Ophiocordycipitaceae</taxon>
        <taxon>Ophiocordyceps</taxon>
    </lineage>
</organism>
<evidence type="ECO:0008006" key="3">
    <source>
        <dbReference type="Google" id="ProtNLM"/>
    </source>
</evidence>
<dbReference type="Proteomes" id="UP000253664">
    <property type="component" value="Unassembled WGS sequence"/>
</dbReference>
<evidence type="ECO:0000313" key="1">
    <source>
        <dbReference type="EMBL" id="RCI12190.1"/>
    </source>
</evidence>
<dbReference type="InterPro" id="IPR012337">
    <property type="entry name" value="RNaseH-like_sf"/>
</dbReference>
<dbReference type="SUPFAM" id="SSF53098">
    <property type="entry name" value="Ribonuclease H-like"/>
    <property type="match status" value="1"/>
</dbReference>
<dbReference type="OrthoDB" id="7691805at2759"/>
<proteinExistence type="predicted"/>
<comment type="caution">
    <text evidence="1">The sequence shown here is derived from an EMBL/GenBank/DDBJ whole genome shotgun (WGS) entry which is preliminary data.</text>
</comment>
<protein>
    <recommendedName>
        <fullName evidence="3">Integrase catalytic domain-containing protein</fullName>
    </recommendedName>
</protein>
<accession>A0A367LCP0</accession>